<feature type="compositionally biased region" description="Basic and acidic residues" evidence="1">
    <location>
        <begin position="495"/>
        <end position="505"/>
    </location>
</feature>
<dbReference type="GeneID" id="16078476"/>
<proteinExistence type="predicted"/>
<dbReference type="AlphaFoldDB" id="F2TZA1"/>
<dbReference type="Proteomes" id="UP000007799">
    <property type="component" value="Unassembled WGS sequence"/>
</dbReference>
<feature type="region of interest" description="Disordered" evidence="1">
    <location>
        <begin position="635"/>
        <end position="678"/>
    </location>
</feature>
<name>F2TZA1_SALR5</name>
<dbReference type="EMBL" id="GL832957">
    <property type="protein sequence ID" value="EGD78925.1"/>
    <property type="molecule type" value="Genomic_DNA"/>
</dbReference>
<feature type="compositionally biased region" description="Basic residues" evidence="1">
    <location>
        <begin position="36"/>
        <end position="48"/>
    </location>
</feature>
<gene>
    <name evidence="2" type="ORF">PTSG_11798</name>
</gene>
<feature type="compositionally biased region" description="Low complexity" evidence="1">
    <location>
        <begin position="419"/>
        <end position="428"/>
    </location>
</feature>
<feature type="compositionally biased region" description="Basic residues" evidence="1">
    <location>
        <begin position="429"/>
        <end position="440"/>
    </location>
</feature>
<evidence type="ECO:0000313" key="2">
    <source>
        <dbReference type="EMBL" id="EGD78925.1"/>
    </source>
</evidence>
<dbReference type="InParanoid" id="F2TZA1"/>
<feature type="region of interest" description="Disordered" evidence="1">
    <location>
        <begin position="495"/>
        <end position="541"/>
    </location>
</feature>
<dbReference type="RefSeq" id="XP_004997881.1">
    <property type="nucleotide sequence ID" value="XM_004997824.1"/>
</dbReference>
<feature type="region of interest" description="Disordered" evidence="1">
    <location>
        <begin position="32"/>
        <end position="51"/>
    </location>
</feature>
<feature type="compositionally biased region" description="Acidic residues" evidence="1">
    <location>
        <begin position="207"/>
        <end position="226"/>
    </location>
</feature>
<feature type="compositionally biased region" description="Low complexity" evidence="1">
    <location>
        <begin position="639"/>
        <end position="659"/>
    </location>
</feature>
<feature type="region of interest" description="Disordered" evidence="1">
    <location>
        <begin position="417"/>
        <end position="441"/>
    </location>
</feature>
<evidence type="ECO:0000256" key="1">
    <source>
        <dbReference type="SAM" id="MobiDB-lite"/>
    </source>
</evidence>
<feature type="region of interest" description="Disordered" evidence="1">
    <location>
        <begin position="115"/>
        <end position="284"/>
    </location>
</feature>
<accession>F2TZA1</accession>
<keyword evidence="3" id="KW-1185">Reference proteome</keyword>
<feature type="compositionally biased region" description="Basic and acidic residues" evidence="1">
    <location>
        <begin position="171"/>
        <end position="190"/>
    </location>
</feature>
<reference evidence="2" key="1">
    <citation type="submission" date="2009-08" db="EMBL/GenBank/DDBJ databases">
        <title>Annotation of Salpingoeca rosetta.</title>
        <authorList>
            <consortium name="The Broad Institute Genome Sequencing Platform"/>
            <person name="Russ C."/>
            <person name="Cuomo C."/>
            <person name="Burger G."/>
            <person name="Gray M.W."/>
            <person name="Holland P.W.H."/>
            <person name="King N."/>
            <person name="Lang F.B.F."/>
            <person name="Roger A.J."/>
            <person name="Ruiz-Trillo I."/>
            <person name="Young S.K."/>
            <person name="Zeng Q."/>
            <person name="Gargeya S."/>
            <person name="Alvarado L."/>
            <person name="Berlin A."/>
            <person name="Chapman S.B."/>
            <person name="Chen Z."/>
            <person name="Freedman E."/>
            <person name="Gellesch M."/>
            <person name="Goldberg J."/>
            <person name="Griggs A."/>
            <person name="Gujja S."/>
            <person name="Heilman E."/>
            <person name="Heiman D."/>
            <person name="Howarth C."/>
            <person name="Mehta T."/>
            <person name="Neiman D."/>
            <person name="Pearson M."/>
            <person name="Roberts A."/>
            <person name="Saif S."/>
            <person name="Shea T."/>
            <person name="Shenoy N."/>
            <person name="Sisk P."/>
            <person name="Stolte C."/>
            <person name="Sykes S."/>
            <person name="White J."/>
            <person name="Yandava C."/>
            <person name="Haas B."/>
            <person name="Nusbaum C."/>
            <person name="Birren B."/>
        </authorList>
    </citation>
    <scope>NUCLEOTIDE SEQUENCE [LARGE SCALE GENOMIC DNA]</scope>
    <source>
        <strain evidence="2">ATCC 50818</strain>
    </source>
</reference>
<evidence type="ECO:0000313" key="3">
    <source>
        <dbReference type="Proteomes" id="UP000007799"/>
    </source>
</evidence>
<sequence>MTKPSTCIISCTKRQPHCVLENQNKLTNKLTSTTTRHPHTTHHHHHRSVVQGPRAPMLALWEQLHRRTMVLEAVILLRLSKLVTQVLDAQLEHNGDAVQHVVDCVGQCSDNVVDGEDSNEGAATDLGADALTQVSPQHLRTRRTLPPTHPQQQEQEQQQQRPHNHQQHAHQQREDQQQEQREQQEQHGDHVLQVTLTAGREQKEDVKEEEAGETDTETWWETEAEEDGQHRQEATQCHDTPPLSSNGTVNGGGSGRRIHQAPSKDGPTVRREDSEQCTSQVPPHLSVLQPAQGYTHPGVTTPLQIKWTSTCATPTTVTIELYQLISSESHEDTTLELSSVVDVGASLHLDWDVTPWERDGVQSVAVALWHVKDHVATKCLDVLGHAQLHGTHEAPLPLQISPSIYYTVTVTASSFDAARQQQTQQQRRQQQHHQQHHQQHRVASEFFEIRAPQEEVQPVDVAASSLLEPGAAVRVCLTTTHSALLDASTFADESTDVRERSHNHDVVAQSSAGGHGDGRDGDDEQTHAKGVGSDDGEDSRAALSGAECQTGLMWGTPSGLCHDKVVGGASTCDDGAVQQTAGSIKCVFDSEEVDCRGMRGVVANVRDDSVLVHFAAFSSWVPRSDLLLILHASPEKNSDTTTDSNSDTNSNSHTNSNSNKDSDHSSQLEAGGNVNNTA</sequence>
<dbReference type="KEGG" id="sre:PTSG_11798"/>
<feature type="compositionally biased region" description="Low complexity" evidence="1">
    <location>
        <begin position="150"/>
        <end position="161"/>
    </location>
</feature>
<protein>
    <submittedName>
        <fullName evidence="2">Uncharacterized protein</fullName>
    </submittedName>
</protein>
<feature type="compositionally biased region" description="Basic and acidic residues" evidence="1">
    <location>
        <begin position="516"/>
        <end position="527"/>
    </location>
</feature>
<organism evidence="3">
    <name type="scientific">Salpingoeca rosetta (strain ATCC 50818 / BSB-021)</name>
    <dbReference type="NCBI Taxonomy" id="946362"/>
    <lineage>
        <taxon>Eukaryota</taxon>
        <taxon>Choanoflagellata</taxon>
        <taxon>Craspedida</taxon>
        <taxon>Salpingoecidae</taxon>
        <taxon>Salpingoeca</taxon>
    </lineage>
</organism>